<dbReference type="STRING" id="35752.SAMN05421541_103118"/>
<sequence>MGGVSKRIAVTGAAGALGSAVVRRLRDRADVIAVTRRPDAVAPGVEVRRADFDDIGPAAFAGADAVLVVSTDHRDNGHRAAQHAAALTAAAAAGAGHLVYTSLVGCDGPPDLLNAAHRETEAALRTAGPPWTALRNNLYLEGLDGLRAAAAATGRHVSNAGAGAVSYVSRSRCAEIAAETLLGPARGVVEVHGPRPLDTAAVAALLSARLSGPVEPVLLDDERYADHLLSTGTPPALAAALVALGQAVRAGVYTGPRRPS</sequence>
<dbReference type="PANTHER" id="PTHR47129">
    <property type="entry name" value="QUINONE OXIDOREDUCTASE 2"/>
    <property type="match status" value="1"/>
</dbReference>
<reference evidence="2 3" key="1">
    <citation type="submission" date="2016-10" db="EMBL/GenBank/DDBJ databases">
        <authorList>
            <person name="de Groot N.N."/>
        </authorList>
    </citation>
    <scope>NUCLEOTIDE SEQUENCE [LARGE SCALE GENOMIC DNA]</scope>
    <source>
        <strain evidence="2 3">DSM 43019</strain>
    </source>
</reference>
<evidence type="ECO:0000259" key="1">
    <source>
        <dbReference type="Pfam" id="PF13460"/>
    </source>
</evidence>
<dbReference type="SUPFAM" id="SSF51735">
    <property type="entry name" value="NAD(P)-binding Rossmann-fold domains"/>
    <property type="match status" value="1"/>
</dbReference>
<feature type="domain" description="NAD(P)-binding" evidence="1">
    <location>
        <begin position="12"/>
        <end position="181"/>
    </location>
</feature>
<protein>
    <submittedName>
        <fullName evidence="2">NAD(P)H dehydrogenase (Quinone)</fullName>
    </submittedName>
</protein>
<dbReference type="InterPro" id="IPR052718">
    <property type="entry name" value="NmrA-type_oxidoreductase"/>
</dbReference>
<dbReference type="EMBL" id="FONV01000003">
    <property type="protein sequence ID" value="SFE70069.1"/>
    <property type="molecule type" value="Genomic_DNA"/>
</dbReference>
<dbReference type="Gene3D" id="3.40.50.720">
    <property type="entry name" value="NAD(P)-binding Rossmann-like Domain"/>
    <property type="match status" value="1"/>
</dbReference>
<accession>A0A1I2CNV7</accession>
<dbReference type="InterPro" id="IPR036291">
    <property type="entry name" value="NAD(P)-bd_dom_sf"/>
</dbReference>
<organism evidence="2 3">
    <name type="scientific">Actinoplanes philippinensis</name>
    <dbReference type="NCBI Taxonomy" id="35752"/>
    <lineage>
        <taxon>Bacteria</taxon>
        <taxon>Bacillati</taxon>
        <taxon>Actinomycetota</taxon>
        <taxon>Actinomycetes</taxon>
        <taxon>Micromonosporales</taxon>
        <taxon>Micromonosporaceae</taxon>
        <taxon>Actinoplanes</taxon>
    </lineage>
</organism>
<dbReference type="PANTHER" id="PTHR47129:SF1">
    <property type="entry name" value="NMRA-LIKE DOMAIN-CONTAINING PROTEIN"/>
    <property type="match status" value="1"/>
</dbReference>
<dbReference type="Proteomes" id="UP000199645">
    <property type="component" value="Unassembled WGS sequence"/>
</dbReference>
<dbReference type="Pfam" id="PF13460">
    <property type="entry name" value="NAD_binding_10"/>
    <property type="match status" value="1"/>
</dbReference>
<evidence type="ECO:0000313" key="3">
    <source>
        <dbReference type="Proteomes" id="UP000199645"/>
    </source>
</evidence>
<name>A0A1I2CNV7_9ACTN</name>
<evidence type="ECO:0000313" key="2">
    <source>
        <dbReference type="EMBL" id="SFE70069.1"/>
    </source>
</evidence>
<gene>
    <name evidence="2" type="ORF">SAMN05421541_103118</name>
</gene>
<dbReference type="AlphaFoldDB" id="A0A1I2CNV7"/>
<dbReference type="Gene3D" id="3.90.25.10">
    <property type="entry name" value="UDP-galactose 4-epimerase, domain 1"/>
    <property type="match status" value="1"/>
</dbReference>
<keyword evidence="3" id="KW-1185">Reference proteome</keyword>
<proteinExistence type="predicted"/>
<dbReference type="InterPro" id="IPR016040">
    <property type="entry name" value="NAD(P)-bd_dom"/>
</dbReference>